<dbReference type="AlphaFoldDB" id="A0A2G6KBQ7"/>
<organism evidence="1 2">
    <name type="scientific">candidate division KSB3 bacterium</name>
    <dbReference type="NCBI Taxonomy" id="2044937"/>
    <lineage>
        <taxon>Bacteria</taxon>
        <taxon>candidate division KSB3</taxon>
    </lineage>
</organism>
<comment type="caution">
    <text evidence="1">The sequence shown here is derived from an EMBL/GenBank/DDBJ whole genome shotgun (WGS) entry which is preliminary data.</text>
</comment>
<sequence length="349" mass="39726">MVQYSTQSYCLCSEDHFVYKYLYATDKRDVLFRLPGQLGTLSGKVKDAILRNGLLRFFRRNIGISNVIELPTGTVLALYDRVYRYPHTYTDGIAEATVSFRRFNFSAPLKNGVGINSENNCAYFGEYQNSRPYAAKIMRLFDDGRKGEICYTFPEGKIKHIHSITWDPYRKKLWIATGDHDSEVGLYYTDDDFNTVVYFNGGSQAWRMVSVLPTEDALYWGSDAGKDAGEHDANFIFRWDFKTNKLEKICAIGNPAYYASFLDDGGMLIGTTYEPGMKQPTESVAELWHSSTGDEWRKIWSVPYKNVGRRHGTQYATLNIPKGVIPHDKVLITPLNTQVGDFDLITTAC</sequence>
<dbReference type="Proteomes" id="UP000230821">
    <property type="component" value="Unassembled WGS sequence"/>
</dbReference>
<dbReference type="InterPro" id="IPR011047">
    <property type="entry name" value="Quinoprotein_ADH-like_sf"/>
</dbReference>
<evidence type="ECO:0000313" key="1">
    <source>
        <dbReference type="EMBL" id="PIE33104.1"/>
    </source>
</evidence>
<gene>
    <name evidence="1" type="ORF">CSA56_13040</name>
</gene>
<dbReference type="SUPFAM" id="SSF50998">
    <property type="entry name" value="Quinoprotein alcohol dehydrogenase-like"/>
    <property type="match status" value="1"/>
</dbReference>
<dbReference type="EMBL" id="PDSK01000103">
    <property type="protein sequence ID" value="PIE33104.1"/>
    <property type="molecule type" value="Genomic_DNA"/>
</dbReference>
<dbReference type="Gene3D" id="2.130.10.10">
    <property type="entry name" value="YVTN repeat-like/Quinoprotein amine dehydrogenase"/>
    <property type="match status" value="1"/>
</dbReference>
<accession>A0A2G6KBQ7</accession>
<name>A0A2G6KBQ7_9BACT</name>
<reference evidence="1 2" key="1">
    <citation type="submission" date="2017-10" db="EMBL/GenBank/DDBJ databases">
        <title>Novel microbial diversity and functional potential in the marine mammal oral microbiome.</title>
        <authorList>
            <person name="Dudek N.K."/>
            <person name="Sun C.L."/>
            <person name="Burstein D."/>
            <person name="Kantor R.S."/>
            <person name="Aliaga Goltsman D.S."/>
            <person name="Bik E.M."/>
            <person name="Thomas B.C."/>
            <person name="Banfield J.F."/>
            <person name="Relman D.A."/>
        </authorList>
    </citation>
    <scope>NUCLEOTIDE SEQUENCE [LARGE SCALE GENOMIC DNA]</scope>
    <source>
        <strain evidence="1">DOLJORAL78_47_16</strain>
    </source>
</reference>
<evidence type="ECO:0000313" key="2">
    <source>
        <dbReference type="Proteomes" id="UP000230821"/>
    </source>
</evidence>
<proteinExistence type="predicted"/>
<dbReference type="InterPro" id="IPR015943">
    <property type="entry name" value="WD40/YVTN_repeat-like_dom_sf"/>
</dbReference>
<protein>
    <submittedName>
        <fullName evidence="1">Uncharacterized protein</fullName>
    </submittedName>
</protein>